<organism evidence="2 3">
    <name type="scientific">Fusarium solani</name>
    <name type="common">Filamentous fungus</name>
    <dbReference type="NCBI Taxonomy" id="169388"/>
    <lineage>
        <taxon>Eukaryota</taxon>
        <taxon>Fungi</taxon>
        <taxon>Dikarya</taxon>
        <taxon>Ascomycota</taxon>
        <taxon>Pezizomycotina</taxon>
        <taxon>Sordariomycetes</taxon>
        <taxon>Hypocreomycetidae</taxon>
        <taxon>Hypocreales</taxon>
        <taxon>Nectriaceae</taxon>
        <taxon>Fusarium</taxon>
        <taxon>Fusarium solani species complex</taxon>
    </lineage>
</organism>
<dbReference type="EMBL" id="JAGTJS010000023">
    <property type="protein sequence ID" value="KAH7237400.1"/>
    <property type="molecule type" value="Genomic_DNA"/>
</dbReference>
<reference evidence="2" key="1">
    <citation type="journal article" date="2021" name="Nat. Commun.">
        <title>Genetic determinants of endophytism in the Arabidopsis root mycobiome.</title>
        <authorList>
            <person name="Mesny F."/>
            <person name="Miyauchi S."/>
            <person name="Thiergart T."/>
            <person name="Pickel B."/>
            <person name="Atanasova L."/>
            <person name="Karlsson M."/>
            <person name="Huettel B."/>
            <person name="Barry K.W."/>
            <person name="Haridas S."/>
            <person name="Chen C."/>
            <person name="Bauer D."/>
            <person name="Andreopoulos W."/>
            <person name="Pangilinan J."/>
            <person name="LaButti K."/>
            <person name="Riley R."/>
            <person name="Lipzen A."/>
            <person name="Clum A."/>
            <person name="Drula E."/>
            <person name="Henrissat B."/>
            <person name="Kohler A."/>
            <person name="Grigoriev I.V."/>
            <person name="Martin F.M."/>
            <person name="Hacquard S."/>
        </authorList>
    </citation>
    <scope>NUCLEOTIDE SEQUENCE</scope>
    <source>
        <strain evidence="2">FSSC 5 MPI-SDFR-AT-0091</strain>
    </source>
</reference>
<proteinExistence type="predicted"/>
<gene>
    <name evidence="2" type="ORF">B0J15DRAFT_503777</name>
</gene>
<accession>A0A9P9GD86</accession>
<feature type="region of interest" description="Disordered" evidence="1">
    <location>
        <begin position="66"/>
        <end position="96"/>
    </location>
</feature>
<dbReference type="Proteomes" id="UP000736672">
    <property type="component" value="Unassembled WGS sequence"/>
</dbReference>
<sequence>MAWDWVFGVLGTGFGLLALARSSRFKLLCTIRTWGSLCLVYTGSKLSSCLRAHARKKANSKFQLPGAEAGQEIGQCPRAKPRDPRASSNGSQLRAS</sequence>
<evidence type="ECO:0000256" key="1">
    <source>
        <dbReference type="SAM" id="MobiDB-lite"/>
    </source>
</evidence>
<feature type="compositionally biased region" description="Polar residues" evidence="1">
    <location>
        <begin position="86"/>
        <end position="96"/>
    </location>
</feature>
<evidence type="ECO:0000313" key="2">
    <source>
        <dbReference type="EMBL" id="KAH7237400.1"/>
    </source>
</evidence>
<protein>
    <submittedName>
        <fullName evidence="2">Uncharacterized protein</fullName>
    </submittedName>
</protein>
<comment type="caution">
    <text evidence="2">The sequence shown here is derived from an EMBL/GenBank/DDBJ whole genome shotgun (WGS) entry which is preliminary data.</text>
</comment>
<name>A0A9P9GD86_FUSSL</name>
<keyword evidence="3" id="KW-1185">Reference proteome</keyword>
<dbReference type="AlphaFoldDB" id="A0A9P9GD86"/>
<evidence type="ECO:0000313" key="3">
    <source>
        <dbReference type="Proteomes" id="UP000736672"/>
    </source>
</evidence>